<name>A0A2N5XZF7_9GAMM</name>
<dbReference type="CDD" id="cd04301">
    <property type="entry name" value="NAT_SF"/>
    <property type="match status" value="1"/>
</dbReference>
<evidence type="ECO:0000313" key="3">
    <source>
        <dbReference type="Proteomes" id="UP000234845"/>
    </source>
</evidence>
<dbReference type="PROSITE" id="PS51186">
    <property type="entry name" value="GNAT"/>
    <property type="match status" value="1"/>
</dbReference>
<protein>
    <recommendedName>
        <fullName evidence="1">N-acetyltransferase domain-containing protein</fullName>
    </recommendedName>
</protein>
<evidence type="ECO:0000259" key="1">
    <source>
        <dbReference type="PROSITE" id="PS51186"/>
    </source>
</evidence>
<dbReference type="GO" id="GO:0016747">
    <property type="term" value="F:acyltransferase activity, transferring groups other than amino-acyl groups"/>
    <property type="evidence" value="ECO:0007669"/>
    <property type="project" value="InterPro"/>
</dbReference>
<comment type="caution">
    <text evidence="2">The sequence shown here is derived from an EMBL/GenBank/DDBJ whole genome shotgun (WGS) entry which is preliminary data.</text>
</comment>
<dbReference type="EMBL" id="PKLZ01000012">
    <property type="protein sequence ID" value="PLW81525.1"/>
    <property type="molecule type" value="Genomic_DNA"/>
</dbReference>
<reference evidence="3" key="1">
    <citation type="submission" date="2017-11" db="EMBL/GenBank/DDBJ databases">
        <title>The draft genome sequence of Chromatocurvus sp. F02.</title>
        <authorList>
            <person name="Du Z.-J."/>
            <person name="Chang Y.-Q."/>
        </authorList>
    </citation>
    <scope>NUCLEOTIDE SEQUENCE [LARGE SCALE GENOMIC DNA]</scope>
    <source>
        <strain evidence="3">F02</strain>
    </source>
</reference>
<proteinExistence type="predicted"/>
<dbReference type="SUPFAM" id="SSF55729">
    <property type="entry name" value="Acyl-CoA N-acyltransferases (Nat)"/>
    <property type="match status" value="1"/>
</dbReference>
<keyword evidence="3" id="KW-1185">Reference proteome</keyword>
<sequence>MYAKLKNLSRPEFLRAVIFWALRKMTGVQIHDVFAKSLGHDTRDNQESIGRVLPLFKFYRSQSLLDPIVEDQLNEHSGASCRELIAQGCHVYYALDGSKVAVQLNILYGKTTVDSPIDLLFSLAPGVAFLNYLYTRPECRGLGLANHLMAFACSEERQMGIHKCLAHVRSTNHASQRAFNKAGWKRRGRIVTTRGGNLLGTQGCASLGLNIRKPLSS</sequence>
<dbReference type="Pfam" id="PF00583">
    <property type="entry name" value="Acetyltransf_1"/>
    <property type="match status" value="1"/>
</dbReference>
<evidence type="ECO:0000313" key="2">
    <source>
        <dbReference type="EMBL" id="PLW81525.1"/>
    </source>
</evidence>
<dbReference type="RefSeq" id="WP_101522324.1">
    <property type="nucleotide sequence ID" value="NZ_PKLZ01000012.1"/>
</dbReference>
<accession>A0A2N5XZF7</accession>
<dbReference type="InterPro" id="IPR000182">
    <property type="entry name" value="GNAT_dom"/>
</dbReference>
<dbReference type="AlphaFoldDB" id="A0A2N5XZF7"/>
<feature type="domain" description="N-acetyltransferase" evidence="1">
    <location>
        <begin position="50"/>
        <end position="216"/>
    </location>
</feature>
<gene>
    <name evidence="2" type="ORF">CWI75_14915</name>
</gene>
<organism evidence="2 3">
    <name type="scientific">Kineobactrum sediminis</name>
    <dbReference type="NCBI Taxonomy" id="1905677"/>
    <lineage>
        <taxon>Bacteria</taxon>
        <taxon>Pseudomonadati</taxon>
        <taxon>Pseudomonadota</taxon>
        <taxon>Gammaproteobacteria</taxon>
        <taxon>Cellvibrionales</taxon>
        <taxon>Halieaceae</taxon>
        <taxon>Kineobactrum</taxon>
    </lineage>
</organism>
<dbReference type="Gene3D" id="3.40.630.30">
    <property type="match status" value="1"/>
</dbReference>
<dbReference type="OrthoDB" id="5781697at2"/>
<dbReference type="Proteomes" id="UP000234845">
    <property type="component" value="Unassembled WGS sequence"/>
</dbReference>
<dbReference type="InterPro" id="IPR016181">
    <property type="entry name" value="Acyl_CoA_acyltransferase"/>
</dbReference>